<evidence type="ECO:0000259" key="1">
    <source>
        <dbReference type="Pfam" id="PF12697"/>
    </source>
</evidence>
<dbReference type="Pfam" id="PF12697">
    <property type="entry name" value="Abhydrolase_6"/>
    <property type="match status" value="1"/>
</dbReference>
<dbReference type="InterPro" id="IPR029058">
    <property type="entry name" value="AB_hydrolase_fold"/>
</dbReference>
<accession>A0A1T4PIT4</accession>
<dbReference type="Gene3D" id="3.40.50.1820">
    <property type="entry name" value="alpha/beta hydrolase"/>
    <property type="match status" value="1"/>
</dbReference>
<dbReference type="Proteomes" id="UP000191418">
    <property type="component" value="Unassembled WGS sequence"/>
</dbReference>
<dbReference type="InterPro" id="IPR050266">
    <property type="entry name" value="AB_hydrolase_sf"/>
</dbReference>
<sequence length="266" mass="29311">MYIQEHNELGYICTQWPIQPELPTLILIHGAGLNHAQWQAQLEGLRDSANVIALDLPGHSLSAHHEGEQSIAAYSQNIVELMEALALKQAILVGHSMGGAVCLEFATRYPERAQALVLLNTGAKLKVQPALLEQIRDNYPAYVDMMVQNTLTDGAAPEIVEPFADLLHQGDIESVVRDFEACNAFDRLDVLAEIQCPALVLSAELDQMTPPKYGQYLADQLDNSQFVVVEGAAHLSPMEHPDEVNQAITDFIDQLSRTYTRQTATA</sequence>
<dbReference type="PANTHER" id="PTHR43798">
    <property type="entry name" value="MONOACYLGLYCEROL LIPASE"/>
    <property type="match status" value="1"/>
</dbReference>
<dbReference type="PRINTS" id="PR00111">
    <property type="entry name" value="ABHYDROLASE"/>
</dbReference>
<dbReference type="STRING" id="64969.SAMN02745127_01520"/>
<dbReference type="EMBL" id="MTSM01000008">
    <property type="protein sequence ID" value="OPX55527.1"/>
    <property type="molecule type" value="Genomic_DNA"/>
</dbReference>
<organism evidence="2 3">
    <name type="scientific">Oceanospirillum multiglobuliferum</name>
    <dbReference type="NCBI Taxonomy" id="64969"/>
    <lineage>
        <taxon>Bacteria</taxon>
        <taxon>Pseudomonadati</taxon>
        <taxon>Pseudomonadota</taxon>
        <taxon>Gammaproteobacteria</taxon>
        <taxon>Oceanospirillales</taxon>
        <taxon>Oceanospirillaceae</taxon>
        <taxon>Oceanospirillum</taxon>
    </lineage>
</organism>
<comment type="caution">
    <text evidence="2">The sequence shown here is derived from an EMBL/GenBank/DDBJ whole genome shotgun (WGS) entry which is preliminary data.</text>
</comment>
<dbReference type="AlphaFoldDB" id="A0A1T4PIT4"/>
<evidence type="ECO:0000313" key="2">
    <source>
        <dbReference type="EMBL" id="OPX55527.1"/>
    </source>
</evidence>
<dbReference type="InterPro" id="IPR000073">
    <property type="entry name" value="AB_hydrolase_1"/>
</dbReference>
<dbReference type="SUPFAM" id="SSF53474">
    <property type="entry name" value="alpha/beta-Hydrolases"/>
    <property type="match status" value="1"/>
</dbReference>
<keyword evidence="3" id="KW-1185">Reference proteome</keyword>
<feature type="domain" description="AB hydrolase-1" evidence="1">
    <location>
        <begin position="25"/>
        <end position="247"/>
    </location>
</feature>
<name>A0A1T4PIT4_9GAMM</name>
<dbReference type="RefSeq" id="WP_078745126.1">
    <property type="nucleotide sequence ID" value="NZ_FUXG01000008.1"/>
</dbReference>
<gene>
    <name evidence="2" type="ORF">BTE48_07840</name>
</gene>
<dbReference type="OrthoDB" id="2086224at2"/>
<proteinExistence type="predicted"/>
<reference evidence="2 3" key="1">
    <citation type="submission" date="2017-01" db="EMBL/GenBank/DDBJ databases">
        <title>Genome Sequencing of a Marine Spirillum, Oceanospirillum multiglobuliferum ATCC 33336, from Japan.</title>
        <authorList>
            <person name="Carney J.G."/>
            <person name="Trachtenberg A.M."/>
            <person name="Rheaume B.A."/>
            <person name="Linnane J.D."/>
            <person name="Pitts N.L."/>
            <person name="Mykles D.L."/>
            <person name="Maclea K.S."/>
        </authorList>
    </citation>
    <scope>NUCLEOTIDE SEQUENCE [LARGE SCALE GENOMIC DNA]</scope>
    <source>
        <strain evidence="2 3">ATCC 33336</strain>
    </source>
</reference>
<protein>
    <recommendedName>
        <fullName evidence="1">AB hydrolase-1 domain-containing protein</fullName>
    </recommendedName>
</protein>
<evidence type="ECO:0000313" key="3">
    <source>
        <dbReference type="Proteomes" id="UP000191418"/>
    </source>
</evidence>